<name>J9EDE8_WUCBA</name>
<comment type="caution">
    <text evidence="2">The sequence shown here is derived from an EMBL/GenBank/DDBJ whole genome shotgun (WGS) entry which is preliminary data.</text>
</comment>
<protein>
    <submittedName>
        <fullName evidence="2">Uncharacterized protein</fullName>
    </submittedName>
</protein>
<sequence>MDLRSGCAPLHLAWQRLNDPSYSNIWKQWSTGLCSAATAIDKVWLTDKKALERYSNFHKRCSFFEPFRSYEEWRKYEDELKDLTMCSTSMANENCLTQQNIAEMEKHDANKSSVLSAALKLIKNICCGFTILNNHNEKQTLLELLSISVHHPVELCRLVWLNLTDEKWSQIAYFSQYLCSNFAVREIPTACKNSDLAWITLGTELFSSVWRPMGFQLSSQEITLAQLGDFPIQRKHLCTYLWKIGAHLKSFKLKYREKLLTLIDHFESLLDTPSFINLSSNITLSNLMQRLEITACLLLPLSVPAKNCIDPVIDDEMSFNYLMNKFPLLAITMNTFLEAIVEQHRTFSHIDLNHLDSLSDNDIQMTVAQIDSFLTSVQSFYNKTFAEYSAFMDIICPFFMFLNVLVATVSYKRFHLIQTINLRDLIATYSFPTKFSVNLDSLVLRNK</sequence>
<accession>J9EDE8</accession>
<feature type="transmembrane region" description="Helical" evidence="1">
    <location>
        <begin position="388"/>
        <end position="411"/>
    </location>
</feature>
<reference evidence="3" key="1">
    <citation type="submission" date="2012-08" db="EMBL/GenBank/DDBJ databases">
        <title>The Genome Sequence of Wuchereria bancrofti.</title>
        <authorList>
            <person name="Nutman T.B."/>
            <person name="Fink D.L."/>
            <person name="Russ C."/>
            <person name="Young S."/>
            <person name="Zeng Q."/>
            <person name="Koehrsen M."/>
            <person name="Alvarado L."/>
            <person name="Berlin A."/>
            <person name="Chapman S.B."/>
            <person name="Chen Z."/>
            <person name="Freedman E."/>
            <person name="Gellesch M."/>
            <person name="Goldberg J."/>
            <person name="Griggs A."/>
            <person name="Gujja S."/>
            <person name="Heilman E.R."/>
            <person name="Heiman D."/>
            <person name="Hepburn T."/>
            <person name="Howarth C."/>
            <person name="Jen D."/>
            <person name="Larson L."/>
            <person name="Lewis B."/>
            <person name="Mehta T."/>
            <person name="Park D."/>
            <person name="Pearson M."/>
            <person name="Roberts A."/>
            <person name="Saif S."/>
            <person name="Shea T."/>
            <person name="Shenoy N."/>
            <person name="Sisk P."/>
            <person name="Stolte C."/>
            <person name="Sykes S."/>
            <person name="Walk T."/>
            <person name="White J."/>
            <person name="Yandava C."/>
            <person name="Haas B."/>
            <person name="Henn M.R."/>
            <person name="Nusbaum C."/>
            <person name="Birren B."/>
        </authorList>
    </citation>
    <scope>NUCLEOTIDE SEQUENCE [LARGE SCALE GENOMIC DNA]</scope>
    <source>
        <strain evidence="3">NA</strain>
    </source>
</reference>
<dbReference type="EMBL" id="ADBV01004458">
    <property type="protein sequence ID" value="EJW80496.1"/>
    <property type="molecule type" value="Genomic_DNA"/>
</dbReference>
<keyword evidence="1" id="KW-0472">Membrane</keyword>
<evidence type="ECO:0000313" key="3">
    <source>
        <dbReference type="Proteomes" id="UP000004810"/>
    </source>
</evidence>
<gene>
    <name evidence="2" type="ORF">WUBG_08595</name>
</gene>
<proteinExistence type="predicted"/>
<keyword evidence="1" id="KW-0812">Transmembrane</keyword>
<organism evidence="2 3">
    <name type="scientific">Wuchereria bancrofti</name>
    <dbReference type="NCBI Taxonomy" id="6293"/>
    <lineage>
        <taxon>Eukaryota</taxon>
        <taxon>Metazoa</taxon>
        <taxon>Ecdysozoa</taxon>
        <taxon>Nematoda</taxon>
        <taxon>Chromadorea</taxon>
        <taxon>Rhabditida</taxon>
        <taxon>Spirurina</taxon>
        <taxon>Spiruromorpha</taxon>
        <taxon>Filarioidea</taxon>
        <taxon>Onchocercidae</taxon>
        <taxon>Wuchereria</taxon>
    </lineage>
</organism>
<evidence type="ECO:0000313" key="2">
    <source>
        <dbReference type="EMBL" id="EJW80496.1"/>
    </source>
</evidence>
<dbReference type="AlphaFoldDB" id="J9EDE8"/>
<keyword evidence="1" id="KW-1133">Transmembrane helix</keyword>
<dbReference type="Proteomes" id="UP000004810">
    <property type="component" value="Unassembled WGS sequence"/>
</dbReference>
<evidence type="ECO:0000256" key="1">
    <source>
        <dbReference type="SAM" id="Phobius"/>
    </source>
</evidence>